<evidence type="ECO:0000313" key="3">
    <source>
        <dbReference type="EMBL" id="TBW54879.1"/>
    </source>
</evidence>
<evidence type="ECO:0000313" key="4">
    <source>
        <dbReference type="Proteomes" id="UP000313645"/>
    </source>
</evidence>
<name>A0ABY1ZJD6_9GAMM</name>
<keyword evidence="4" id="KW-1185">Reference proteome</keyword>
<comment type="similarity">
    <text evidence="1">Belongs to the short-chain dehydrogenases/reductases (SDR) family.</text>
</comment>
<dbReference type="PANTHER" id="PTHR43639">
    <property type="entry name" value="OXIDOREDUCTASE, SHORT-CHAIN DEHYDROGENASE/REDUCTASE FAMILY (AFU_ORTHOLOGUE AFUA_5G02870)"/>
    <property type="match status" value="1"/>
</dbReference>
<proteinExistence type="inferred from homology"/>
<evidence type="ECO:0000256" key="1">
    <source>
        <dbReference type="ARBA" id="ARBA00006484"/>
    </source>
</evidence>
<dbReference type="InterPro" id="IPR002347">
    <property type="entry name" value="SDR_fam"/>
</dbReference>
<reference evidence="3 4" key="1">
    <citation type="submission" date="2019-02" db="EMBL/GenBank/DDBJ databases">
        <title>Marinobacter halodurans sp. nov., a marine bacterium isolated from sea tidal flat.</title>
        <authorList>
            <person name="Yoo Y."/>
            <person name="Lee D.W."/>
            <person name="Kim B.S."/>
            <person name="Kim J.-J."/>
        </authorList>
    </citation>
    <scope>NUCLEOTIDE SEQUENCE [LARGE SCALE GENOMIC DNA]</scope>
    <source>
        <strain evidence="3 4">YJ-S3-2</strain>
    </source>
</reference>
<dbReference type="EMBL" id="SJDL01000018">
    <property type="protein sequence ID" value="TBW54879.1"/>
    <property type="molecule type" value="Genomic_DNA"/>
</dbReference>
<dbReference type="Proteomes" id="UP000313645">
    <property type="component" value="Unassembled WGS sequence"/>
</dbReference>
<dbReference type="PANTHER" id="PTHR43639:SF1">
    <property type="entry name" value="SHORT-CHAIN DEHYDROGENASE_REDUCTASE FAMILY PROTEIN"/>
    <property type="match status" value="1"/>
</dbReference>
<dbReference type="RefSeq" id="WP_131482238.1">
    <property type="nucleotide sequence ID" value="NZ_SJDL01000018.1"/>
</dbReference>
<protein>
    <submittedName>
        <fullName evidence="3">SDR family NAD(P)-dependent oxidoreductase</fullName>
    </submittedName>
</protein>
<gene>
    <name evidence="3" type="ORF">EZI54_12580</name>
</gene>
<dbReference type="PRINTS" id="PR00081">
    <property type="entry name" value="GDHRDH"/>
</dbReference>
<keyword evidence="2" id="KW-0560">Oxidoreductase</keyword>
<organism evidence="3 4">
    <name type="scientific">Marinobacter halodurans</name>
    <dbReference type="NCBI Taxonomy" id="2528979"/>
    <lineage>
        <taxon>Bacteria</taxon>
        <taxon>Pseudomonadati</taxon>
        <taxon>Pseudomonadota</taxon>
        <taxon>Gammaproteobacteria</taxon>
        <taxon>Pseudomonadales</taxon>
        <taxon>Marinobacteraceae</taxon>
        <taxon>Marinobacter</taxon>
    </lineage>
</organism>
<comment type="caution">
    <text evidence="3">The sequence shown here is derived from an EMBL/GenBank/DDBJ whole genome shotgun (WGS) entry which is preliminary data.</text>
</comment>
<accession>A0ABY1ZJD6</accession>
<dbReference type="Gene3D" id="3.40.50.720">
    <property type="entry name" value="NAD(P)-binding Rossmann-like Domain"/>
    <property type="match status" value="1"/>
</dbReference>
<evidence type="ECO:0000256" key="2">
    <source>
        <dbReference type="ARBA" id="ARBA00023002"/>
    </source>
</evidence>
<dbReference type="InterPro" id="IPR020904">
    <property type="entry name" value="Sc_DH/Rdtase_CS"/>
</dbReference>
<sequence>MTLPAAVVTGAGRRLGYELSKALLTRDYQVFALYRTPTDDVDRLREDGASMIQVDLADRHSVHQAIERIRHTMPLRVLINNASQFEENPEDADALADLAERLYRVNTLAPMQLIEGLADTMKASGSERAPLPVVINITDIFAENPNPRYAAYCATKAALANLTLSYAKSLAPAVRVNAIMPGPIRFLPRHTDDEKQEVLAETLLAREGGFESVVKQALALIDNDFMTGAMIPVDGGRRLA</sequence>
<dbReference type="SUPFAM" id="SSF51735">
    <property type="entry name" value="NAD(P)-binding Rossmann-fold domains"/>
    <property type="match status" value="1"/>
</dbReference>
<dbReference type="PROSITE" id="PS00061">
    <property type="entry name" value="ADH_SHORT"/>
    <property type="match status" value="1"/>
</dbReference>
<dbReference type="InterPro" id="IPR036291">
    <property type="entry name" value="NAD(P)-bd_dom_sf"/>
</dbReference>
<dbReference type="Pfam" id="PF00106">
    <property type="entry name" value="adh_short"/>
    <property type="match status" value="1"/>
</dbReference>